<evidence type="ECO:0000256" key="5">
    <source>
        <dbReference type="ARBA" id="ARBA00038039"/>
    </source>
</evidence>
<feature type="transmembrane region" description="Helical" evidence="7">
    <location>
        <begin position="233"/>
        <end position="256"/>
    </location>
</feature>
<dbReference type="PANTHER" id="PTHR16201">
    <property type="entry name" value="SEVEN TRANSMEMBRANE PROTEIN 1-RELATED"/>
    <property type="match status" value="1"/>
</dbReference>
<dbReference type="Gene3D" id="1.20.1280.290">
    <property type="match status" value="2"/>
</dbReference>
<evidence type="ECO:0000256" key="4">
    <source>
        <dbReference type="ARBA" id="ARBA00023136"/>
    </source>
</evidence>
<protein>
    <recommendedName>
        <fullName evidence="10">PQ-loop-domain-containing protein</fullName>
    </recommendedName>
</protein>
<name>A0A4T0FHB4_9BASI</name>
<reference evidence="8 9" key="1">
    <citation type="submission" date="2019-03" db="EMBL/GenBank/DDBJ databases">
        <title>Sequencing 23 genomes of Wallemia ichthyophaga.</title>
        <authorList>
            <person name="Gostincar C."/>
        </authorList>
    </citation>
    <scope>NUCLEOTIDE SEQUENCE [LARGE SCALE GENOMIC DNA]</scope>
    <source>
        <strain evidence="8 9">EXF-5753</strain>
    </source>
</reference>
<dbReference type="InterPro" id="IPR051415">
    <property type="entry name" value="LAAT-1"/>
</dbReference>
<comment type="catalytic activity">
    <reaction evidence="6">
        <text>L-histidine(out) + L-arginine(in) = L-histidine(in) + L-arginine(out)</text>
        <dbReference type="Rhea" id="RHEA:71063"/>
        <dbReference type="ChEBI" id="CHEBI:32682"/>
        <dbReference type="ChEBI" id="CHEBI:57595"/>
    </reaction>
</comment>
<organism evidence="8 9">
    <name type="scientific">Wallemia hederae</name>
    <dbReference type="NCBI Taxonomy" id="1540922"/>
    <lineage>
        <taxon>Eukaryota</taxon>
        <taxon>Fungi</taxon>
        <taxon>Dikarya</taxon>
        <taxon>Basidiomycota</taxon>
        <taxon>Wallemiomycotina</taxon>
        <taxon>Wallemiomycetes</taxon>
        <taxon>Wallemiales</taxon>
        <taxon>Wallemiaceae</taxon>
        <taxon>Wallemia</taxon>
    </lineage>
</organism>
<dbReference type="GO" id="GO:0015174">
    <property type="term" value="F:basic amino acid transmembrane transporter activity"/>
    <property type="evidence" value="ECO:0007669"/>
    <property type="project" value="UniProtKB-ARBA"/>
</dbReference>
<dbReference type="SMART" id="SM00679">
    <property type="entry name" value="CTNS"/>
    <property type="match status" value="2"/>
</dbReference>
<dbReference type="PANTHER" id="PTHR16201:SF44">
    <property type="entry name" value="SEVEN TRANSMEMBRANE PROTEIN 1"/>
    <property type="match status" value="1"/>
</dbReference>
<keyword evidence="4 7" id="KW-0472">Membrane</keyword>
<evidence type="ECO:0008006" key="10">
    <source>
        <dbReference type="Google" id="ProtNLM"/>
    </source>
</evidence>
<comment type="caution">
    <text evidence="8">The sequence shown here is derived from an EMBL/GenBank/DDBJ whole genome shotgun (WGS) entry which is preliminary data.</text>
</comment>
<keyword evidence="9" id="KW-1185">Reference proteome</keyword>
<dbReference type="Pfam" id="PF04193">
    <property type="entry name" value="PQ-loop"/>
    <property type="match status" value="2"/>
</dbReference>
<feature type="transmembrane region" description="Helical" evidence="7">
    <location>
        <begin position="38"/>
        <end position="57"/>
    </location>
</feature>
<dbReference type="FunFam" id="1.20.1280.290:FF:000009">
    <property type="entry name" value="PQ loop repeat family protein"/>
    <property type="match status" value="1"/>
</dbReference>
<keyword evidence="3 7" id="KW-1133">Transmembrane helix</keyword>
<feature type="transmembrane region" description="Helical" evidence="7">
    <location>
        <begin position="133"/>
        <end position="152"/>
    </location>
</feature>
<dbReference type="OrthoDB" id="8048523at2759"/>
<dbReference type="AlphaFoldDB" id="A0A4T0FHB4"/>
<accession>A0A4T0FHB4</accession>
<feature type="transmembrane region" description="Helical" evidence="7">
    <location>
        <begin position="63"/>
        <end position="83"/>
    </location>
</feature>
<gene>
    <name evidence="8" type="ORF">E3P99_03134</name>
</gene>
<evidence type="ECO:0000256" key="2">
    <source>
        <dbReference type="ARBA" id="ARBA00022692"/>
    </source>
</evidence>
<proteinExistence type="inferred from homology"/>
<evidence type="ECO:0000313" key="8">
    <source>
        <dbReference type="EMBL" id="TIA87479.1"/>
    </source>
</evidence>
<dbReference type="GO" id="GO:0034486">
    <property type="term" value="P:vacuolar transmembrane transport"/>
    <property type="evidence" value="ECO:0007669"/>
    <property type="project" value="UniProtKB-ARBA"/>
</dbReference>
<evidence type="ECO:0000256" key="7">
    <source>
        <dbReference type="SAM" id="Phobius"/>
    </source>
</evidence>
<evidence type="ECO:0000313" key="9">
    <source>
        <dbReference type="Proteomes" id="UP000310189"/>
    </source>
</evidence>
<keyword evidence="2 7" id="KW-0812">Transmembrane</keyword>
<dbReference type="EMBL" id="SPNW01000054">
    <property type="protein sequence ID" value="TIA87479.1"/>
    <property type="molecule type" value="Genomic_DNA"/>
</dbReference>
<comment type="similarity">
    <text evidence="5">Belongs to the laat-1 family.</text>
</comment>
<evidence type="ECO:0000256" key="6">
    <source>
        <dbReference type="ARBA" id="ARBA00050768"/>
    </source>
</evidence>
<dbReference type="GO" id="GO:0098852">
    <property type="term" value="C:lytic vacuole membrane"/>
    <property type="evidence" value="ECO:0007669"/>
    <property type="project" value="UniProtKB-ARBA"/>
</dbReference>
<comment type="subcellular location">
    <subcellularLocation>
        <location evidence="1">Membrane</location>
        <topology evidence="1">Multi-pass membrane protein</topology>
    </subcellularLocation>
</comment>
<evidence type="ECO:0000256" key="1">
    <source>
        <dbReference type="ARBA" id="ARBA00004141"/>
    </source>
</evidence>
<dbReference type="FunFam" id="1.20.1280.290:FF:000012">
    <property type="entry name" value="Vacuolar membrane PQ loop repeat protein"/>
    <property type="match status" value="1"/>
</dbReference>
<evidence type="ECO:0000256" key="3">
    <source>
        <dbReference type="ARBA" id="ARBA00022989"/>
    </source>
</evidence>
<dbReference type="InterPro" id="IPR006603">
    <property type="entry name" value="PQ-loop_rpt"/>
</dbReference>
<sequence length="271" mass="30325">MVSRSTLSATSGWVSIMSWFVVYTPQIYENYRLKSGEGLSLFFVIVWLLGDITNLVGGFMVHLLIPMLILAMYYTSCDVILLYQMYIYRNTSRTASVEALERGDTETIASESQRLLPQKPTAQLEAENKRQSLVNLACTASVILSGVIAFILNVNKEYSGTPVLHSTKTAQAVGWTSAILYISSRVPQIIKNSKTKCEGLSIPLFCFALCGNISYVAQVMFESTDRDYLLVNLSWLVGTIGTVALDLIVLAQYFYYKADRIAVEQQQQQEE</sequence>
<feature type="transmembrane region" description="Helical" evidence="7">
    <location>
        <begin position="172"/>
        <end position="190"/>
    </location>
</feature>
<feature type="transmembrane region" description="Helical" evidence="7">
    <location>
        <begin position="202"/>
        <end position="221"/>
    </location>
</feature>
<dbReference type="Proteomes" id="UP000310189">
    <property type="component" value="Unassembled WGS sequence"/>
</dbReference>